<dbReference type="PANTHER" id="PTHR10642">
    <property type="entry name" value="RIBONUCLEASE H1"/>
    <property type="match status" value="1"/>
</dbReference>
<keyword evidence="7" id="KW-0378">Hydrolase</keyword>
<gene>
    <name evidence="10" type="ORF">KDK92_11165</name>
</gene>
<keyword evidence="11" id="KW-1185">Reference proteome</keyword>
<feature type="domain" description="RNase H type-1" evidence="9">
    <location>
        <begin position="67"/>
        <end position="207"/>
    </location>
</feature>
<dbReference type="PANTHER" id="PTHR10642:SF26">
    <property type="entry name" value="RIBONUCLEASE H1"/>
    <property type="match status" value="1"/>
</dbReference>
<feature type="coiled-coil region" evidence="8">
    <location>
        <begin position="216"/>
        <end position="243"/>
    </location>
</feature>
<protein>
    <recommendedName>
        <fullName evidence="3">ribonuclease H</fullName>
        <ecNumber evidence="3">3.1.26.4</ecNumber>
    </recommendedName>
</protein>
<evidence type="ECO:0000256" key="1">
    <source>
        <dbReference type="ARBA" id="ARBA00000077"/>
    </source>
</evidence>
<comment type="similarity">
    <text evidence="2">Belongs to the RNase H family.</text>
</comment>
<dbReference type="Gene3D" id="3.40.970.10">
    <property type="entry name" value="Ribonuclease H1, N-terminal domain"/>
    <property type="match status" value="1"/>
</dbReference>
<keyword evidence="5" id="KW-0479">Metal-binding</keyword>
<dbReference type="Pfam" id="PF01693">
    <property type="entry name" value="Cauli_VI"/>
    <property type="match status" value="1"/>
</dbReference>
<comment type="caution">
    <text evidence="10">The sequence shown here is derived from an EMBL/GenBank/DDBJ whole genome shotgun (WGS) entry which is preliminary data.</text>
</comment>
<dbReference type="GO" id="GO:0003676">
    <property type="term" value="F:nucleic acid binding"/>
    <property type="evidence" value="ECO:0007669"/>
    <property type="project" value="InterPro"/>
</dbReference>
<dbReference type="InterPro" id="IPR036397">
    <property type="entry name" value="RNaseH_sf"/>
</dbReference>
<dbReference type="InterPro" id="IPR012337">
    <property type="entry name" value="RNaseH-like_sf"/>
</dbReference>
<keyword evidence="4" id="KW-0540">Nuclease</keyword>
<dbReference type="RefSeq" id="WP_250859333.1">
    <property type="nucleotide sequence ID" value="NZ_JAGSOJ010000002.1"/>
</dbReference>
<dbReference type="Gene3D" id="3.30.420.10">
    <property type="entry name" value="Ribonuclease H-like superfamily/Ribonuclease H"/>
    <property type="match status" value="1"/>
</dbReference>
<comment type="catalytic activity">
    <reaction evidence="1">
        <text>Endonucleolytic cleavage to 5'-phosphomonoester.</text>
        <dbReference type="EC" id="3.1.26.4"/>
    </reaction>
</comment>
<reference evidence="10" key="1">
    <citation type="journal article" date="2021" name="mSystems">
        <title>Bacteria and Archaea Synergistically Convert Glycine Betaine to Biogenic Methane in the Formosa Cold Seep of the South China Sea.</title>
        <authorList>
            <person name="Li L."/>
            <person name="Zhang W."/>
            <person name="Zhang S."/>
            <person name="Song L."/>
            <person name="Sun Q."/>
            <person name="Zhang H."/>
            <person name="Xiang H."/>
            <person name="Dong X."/>
        </authorList>
    </citation>
    <scope>NUCLEOTIDE SEQUENCE</scope>
    <source>
        <strain evidence="10">ZWT</strain>
    </source>
</reference>
<evidence type="ECO:0000313" key="11">
    <source>
        <dbReference type="Proteomes" id="UP001056429"/>
    </source>
</evidence>
<evidence type="ECO:0000256" key="5">
    <source>
        <dbReference type="ARBA" id="ARBA00022723"/>
    </source>
</evidence>
<dbReference type="InterPro" id="IPR037056">
    <property type="entry name" value="RNase_H1_N_sf"/>
</dbReference>
<evidence type="ECO:0000256" key="2">
    <source>
        <dbReference type="ARBA" id="ARBA00005300"/>
    </source>
</evidence>
<dbReference type="GO" id="GO:0004523">
    <property type="term" value="F:RNA-DNA hybrid ribonuclease activity"/>
    <property type="evidence" value="ECO:0007669"/>
    <property type="project" value="UniProtKB-EC"/>
</dbReference>
<keyword evidence="6" id="KW-0255">Endonuclease</keyword>
<evidence type="ECO:0000256" key="7">
    <source>
        <dbReference type="ARBA" id="ARBA00022801"/>
    </source>
</evidence>
<evidence type="ECO:0000256" key="4">
    <source>
        <dbReference type="ARBA" id="ARBA00022722"/>
    </source>
</evidence>
<organism evidence="10 11">
    <name type="scientific">Oceanirhabdus seepicola</name>
    <dbReference type="NCBI Taxonomy" id="2828781"/>
    <lineage>
        <taxon>Bacteria</taxon>
        <taxon>Bacillati</taxon>
        <taxon>Bacillota</taxon>
        <taxon>Clostridia</taxon>
        <taxon>Eubacteriales</taxon>
        <taxon>Clostridiaceae</taxon>
        <taxon>Oceanirhabdus</taxon>
    </lineage>
</organism>
<dbReference type="SUPFAM" id="SSF53098">
    <property type="entry name" value="Ribonuclease H-like"/>
    <property type="match status" value="1"/>
</dbReference>
<dbReference type="Proteomes" id="UP001056429">
    <property type="component" value="Unassembled WGS sequence"/>
</dbReference>
<dbReference type="InterPro" id="IPR011320">
    <property type="entry name" value="RNase_H1_N"/>
</dbReference>
<sequence>MKKFYAIKNGYDFNKKEPVVNKIVRDWDTCSKLVKGAKNAQYKSFKTLEEANIYLGVHKKKEEENEKFSGIEAYVDGSFNIASEKFSYGLVILKDNTIVHAENGVAEDDSKKNLRQIAGELLGAERSLEYACETEEKQVKIYHDYVGVRNHVTGEWQRKGISSQLYYEKMNRLIKENDINVQFVKVDSHTGDLYNEIVDELAKVAGGVKMSHESNKLIKKNKINVANEEIKNLLEDILGEEALNNVNVK</sequence>
<dbReference type="SUPFAM" id="SSF55658">
    <property type="entry name" value="L9 N-domain-like"/>
    <property type="match status" value="1"/>
</dbReference>
<keyword evidence="8" id="KW-0175">Coiled coil</keyword>
<dbReference type="InterPro" id="IPR050092">
    <property type="entry name" value="RNase_H"/>
</dbReference>
<dbReference type="GO" id="GO:0046872">
    <property type="term" value="F:metal ion binding"/>
    <property type="evidence" value="ECO:0007669"/>
    <property type="project" value="UniProtKB-KW"/>
</dbReference>
<dbReference type="Pfam" id="PF00075">
    <property type="entry name" value="RNase_H"/>
    <property type="match status" value="1"/>
</dbReference>
<evidence type="ECO:0000313" key="10">
    <source>
        <dbReference type="EMBL" id="MCM1990295.1"/>
    </source>
</evidence>
<name>A0A9J6P0X5_9CLOT</name>
<dbReference type="GO" id="GO:0043137">
    <property type="term" value="P:DNA replication, removal of RNA primer"/>
    <property type="evidence" value="ECO:0007669"/>
    <property type="project" value="TreeGrafter"/>
</dbReference>
<dbReference type="AlphaFoldDB" id="A0A9J6P0X5"/>
<accession>A0A9J6P0X5</accession>
<proteinExistence type="inferred from homology"/>
<dbReference type="EC" id="3.1.26.4" evidence="3"/>
<evidence type="ECO:0000256" key="3">
    <source>
        <dbReference type="ARBA" id="ARBA00012180"/>
    </source>
</evidence>
<evidence type="ECO:0000256" key="8">
    <source>
        <dbReference type="SAM" id="Coils"/>
    </source>
</evidence>
<dbReference type="InterPro" id="IPR009027">
    <property type="entry name" value="Ribosomal_bL9/RNase_H1_N"/>
</dbReference>
<evidence type="ECO:0000259" key="9">
    <source>
        <dbReference type="PROSITE" id="PS50879"/>
    </source>
</evidence>
<dbReference type="PROSITE" id="PS50879">
    <property type="entry name" value="RNASE_H_1"/>
    <property type="match status" value="1"/>
</dbReference>
<reference evidence="10" key="2">
    <citation type="submission" date="2021-04" db="EMBL/GenBank/DDBJ databases">
        <authorList>
            <person name="Dong X."/>
        </authorList>
    </citation>
    <scope>NUCLEOTIDE SEQUENCE</scope>
    <source>
        <strain evidence="10">ZWT</strain>
    </source>
</reference>
<dbReference type="CDD" id="cd09277">
    <property type="entry name" value="RNase_HI_bacteria_like"/>
    <property type="match status" value="1"/>
</dbReference>
<evidence type="ECO:0000256" key="6">
    <source>
        <dbReference type="ARBA" id="ARBA00022759"/>
    </source>
</evidence>
<dbReference type="InterPro" id="IPR002156">
    <property type="entry name" value="RNaseH_domain"/>
</dbReference>
<dbReference type="EMBL" id="JAGSOJ010000002">
    <property type="protein sequence ID" value="MCM1990295.1"/>
    <property type="molecule type" value="Genomic_DNA"/>
</dbReference>